<reference evidence="2" key="1">
    <citation type="submission" date="2018-05" db="EMBL/GenBank/DDBJ databases">
        <authorList>
            <person name="Lanie J.A."/>
            <person name="Ng W.-L."/>
            <person name="Kazmierczak K.M."/>
            <person name="Andrzejewski T.M."/>
            <person name="Davidsen T.M."/>
            <person name="Wayne K.J."/>
            <person name="Tettelin H."/>
            <person name="Glass J.I."/>
            <person name="Rusch D."/>
            <person name="Podicherti R."/>
            <person name="Tsui H.-C.T."/>
            <person name="Winkler M.E."/>
        </authorList>
    </citation>
    <scope>NUCLEOTIDE SEQUENCE</scope>
</reference>
<feature type="non-terminal residue" evidence="2">
    <location>
        <position position="1"/>
    </location>
</feature>
<dbReference type="InterPro" id="IPR003409">
    <property type="entry name" value="MORN"/>
</dbReference>
<dbReference type="PANTHER" id="PTHR23084:SF263">
    <property type="entry name" value="MORN REPEAT-CONTAINING PROTEIN 1"/>
    <property type="match status" value="1"/>
</dbReference>
<protein>
    <recommendedName>
        <fullName evidence="3">MORN repeat-containing protein</fullName>
    </recommendedName>
</protein>
<dbReference type="SUPFAM" id="SSF82185">
    <property type="entry name" value="Histone H3 K4-specific methyltransferase SET7/9 N-terminal domain"/>
    <property type="match status" value="2"/>
</dbReference>
<dbReference type="PANTHER" id="PTHR23084">
    <property type="entry name" value="PHOSPHATIDYLINOSITOL-4-PHOSPHATE 5-KINASE RELATED"/>
    <property type="match status" value="1"/>
</dbReference>
<dbReference type="AlphaFoldDB" id="A0A383CQX3"/>
<evidence type="ECO:0000256" key="1">
    <source>
        <dbReference type="ARBA" id="ARBA00022737"/>
    </source>
</evidence>
<proteinExistence type="predicted"/>
<feature type="non-terminal residue" evidence="2">
    <location>
        <position position="239"/>
    </location>
</feature>
<sequence length="239" mass="27552">VLFHLFVNGKLGWYKKNDTTINYGTYVGEIKNGKPNGFGTNTYQYDLGKYEGEWKNGEMHGQGTHYKFGTISKGEFIKNNPWNTIVSNNKGEIIGKYVSGKYLEVKKGEVLFQCWVNGRLSWLLDDDDGKCWKYLGDIENGKPNGLGTLTWYENSYVGEWKDGEYHGRGTLTIRTKYGEEKEEKYEGEFKFGNRHGQGTNIILKGEWKGTKEFGQYKDNILYKGTKTYPDGRKFVGEWK</sequence>
<accession>A0A383CQX3</accession>
<dbReference type="Pfam" id="PF02493">
    <property type="entry name" value="MORN"/>
    <property type="match status" value="5"/>
</dbReference>
<dbReference type="SMART" id="SM00698">
    <property type="entry name" value="MORN"/>
    <property type="match status" value="5"/>
</dbReference>
<gene>
    <name evidence="2" type="ORF">METZ01_LOCUS487456</name>
</gene>
<name>A0A383CQX3_9ZZZZ</name>
<keyword evidence="1" id="KW-0677">Repeat</keyword>
<organism evidence="2">
    <name type="scientific">marine metagenome</name>
    <dbReference type="NCBI Taxonomy" id="408172"/>
    <lineage>
        <taxon>unclassified sequences</taxon>
        <taxon>metagenomes</taxon>
        <taxon>ecological metagenomes</taxon>
    </lineage>
</organism>
<evidence type="ECO:0008006" key="3">
    <source>
        <dbReference type="Google" id="ProtNLM"/>
    </source>
</evidence>
<evidence type="ECO:0000313" key="2">
    <source>
        <dbReference type="EMBL" id="SVE34602.1"/>
    </source>
</evidence>
<dbReference type="EMBL" id="UINC01210924">
    <property type="protein sequence ID" value="SVE34602.1"/>
    <property type="molecule type" value="Genomic_DNA"/>
</dbReference>
<dbReference type="Gene3D" id="2.20.110.10">
    <property type="entry name" value="Histone H3 K4-specific methyltransferase SET7/9 N-terminal domain"/>
    <property type="match status" value="2"/>
</dbReference>